<dbReference type="GeneID" id="112493989"/>
<dbReference type="AlphaFoldDB" id="A0AAJ7RCK4"/>
<evidence type="ECO:0000313" key="2">
    <source>
        <dbReference type="RefSeq" id="XP_024938353.1"/>
    </source>
</evidence>
<gene>
    <name evidence="2" type="primary">LOC112493989</name>
</gene>
<reference evidence="2" key="1">
    <citation type="submission" date="2025-08" db="UniProtKB">
        <authorList>
            <consortium name="RefSeq"/>
        </authorList>
    </citation>
    <scope>IDENTIFICATION</scope>
</reference>
<protein>
    <submittedName>
        <fullName evidence="2">Uncharacterized protein LOC112493989</fullName>
    </submittedName>
</protein>
<dbReference type="KEGG" id="ccin:112493989"/>
<name>A0AAJ7RCK4_CEPCN</name>
<keyword evidence="1" id="KW-1185">Reference proteome</keyword>
<organism evidence="1 2">
    <name type="scientific">Cephus cinctus</name>
    <name type="common">Wheat stem sawfly</name>
    <dbReference type="NCBI Taxonomy" id="211228"/>
    <lineage>
        <taxon>Eukaryota</taxon>
        <taxon>Metazoa</taxon>
        <taxon>Ecdysozoa</taxon>
        <taxon>Arthropoda</taxon>
        <taxon>Hexapoda</taxon>
        <taxon>Insecta</taxon>
        <taxon>Pterygota</taxon>
        <taxon>Neoptera</taxon>
        <taxon>Endopterygota</taxon>
        <taxon>Hymenoptera</taxon>
        <taxon>Cephoidea</taxon>
        <taxon>Cephidae</taxon>
        <taxon>Cephus</taxon>
    </lineage>
</organism>
<dbReference type="RefSeq" id="XP_024938353.1">
    <property type="nucleotide sequence ID" value="XM_025082585.1"/>
</dbReference>
<sequence length="123" mass="14316">MKINPLNVANLLLAYFQTLQIPNSVTNYKEIELSEKLKQILIDARNDFNEVDTIVEDTLDFEEEYKDCDAEIVEDEVQHHFPDPDVAPTNQCTKDTEDINFDYKQKAVEYWRSGKKNLSIETA</sequence>
<proteinExistence type="predicted"/>
<accession>A0AAJ7RCK4</accession>
<evidence type="ECO:0000313" key="1">
    <source>
        <dbReference type="Proteomes" id="UP000694920"/>
    </source>
</evidence>
<dbReference type="Proteomes" id="UP000694920">
    <property type="component" value="Unplaced"/>
</dbReference>